<protein>
    <submittedName>
        <fullName evidence="1">Uncharacterized protein</fullName>
    </submittedName>
</protein>
<dbReference type="EMBL" id="JPMI01000173">
    <property type="protein sequence ID" value="KFA90862.1"/>
    <property type="molecule type" value="Genomic_DNA"/>
</dbReference>
<evidence type="ECO:0000313" key="2">
    <source>
        <dbReference type="Proteomes" id="UP000028547"/>
    </source>
</evidence>
<accession>A0A084SQX7</accession>
<dbReference type="Proteomes" id="UP000028547">
    <property type="component" value="Unassembled WGS sequence"/>
</dbReference>
<sequence>MDEDVVCEIGELLLERFQLGAAIWAALNEDVSIEARLSLQCESSRAIEKLLGRRRCEIGEQQS</sequence>
<organism evidence="1 2">
    <name type="scientific">Archangium violaceum Cb vi76</name>
    <dbReference type="NCBI Taxonomy" id="1406225"/>
    <lineage>
        <taxon>Bacteria</taxon>
        <taxon>Pseudomonadati</taxon>
        <taxon>Myxococcota</taxon>
        <taxon>Myxococcia</taxon>
        <taxon>Myxococcales</taxon>
        <taxon>Cystobacterineae</taxon>
        <taxon>Archangiaceae</taxon>
        <taxon>Archangium</taxon>
    </lineage>
</organism>
<proteinExistence type="predicted"/>
<evidence type="ECO:0000313" key="1">
    <source>
        <dbReference type="EMBL" id="KFA90862.1"/>
    </source>
</evidence>
<reference evidence="1 2" key="1">
    <citation type="submission" date="2014-07" db="EMBL/GenBank/DDBJ databases">
        <title>Draft Genome Sequence of Gephyronic Acid Producer, Cystobacter violaceus Strain Cb vi76.</title>
        <authorList>
            <person name="Stevens D.C."/>
            <person name="Young J."/>
            <person name="Carmichael R."/>
            <person name="Tan J."/>
            <person name="Taylor R.E."/>
        </authorList>
    </citation>
    <scope>NUCLEOTIDE SEQUENCE [LARGE SCALE GENOMIC DNA]</scope>
    <source>
        <strain evidence="1 2">Cb vi76</strain>
    </source>
</reference>
<gene>
    <name evidence="1" type="ORF">Q664_25665</name>
</gene>
<comment type="caution">
    <text evidence="1">The sequence shown here is derived from an EMBL/GenBank/DDBJ whole genome shotgun (WGS) entry which is preliminary data.</text>
</comment>
<dbReference type="AlphaFoldDB" id="A0A084SQX7"/>
<name>A0A084SQX7_9BACT</name>